<dbReference type="OrthoDB" id="9949323at2759"/>
<reference evidence="6" key="1">
    <citation type="submission" date="2025-08" db="UniProtKB">
        <authorList>
            <consortium name="RefSeq"/>
        </authorList>
    </citation>
    <scope>IDENTIFICATION</scope>
    <source>
        <strain evidence="6">Quisiro</strain>
        <tissue evidence="6">Liver</tissue>
    </source>
</reference>
<evidence type="ECO:0000256" key="2">
    <source>
        <dbReference type="SAM" id="Phobius"/>
    </source>
</evidence>
<dbReference type="GeneID" id="106514693"/>
<feature type="compositionally biased region" description="Low complexity" evidence="1">
    <location>
        <begin position="133"/>
        <end position="144"/>
    </location>
</feature>
<name>A0A2I4AVN2_AUSLI</name>
<dbReference type="InParanoid" id="A0A2I4AVN2"/>
<dbReference type="InterPro" id="IPR053891">
    <property type="entry name" value="Shisa_N"/>
</dbReference>
<evidence type="ECO:0000259" key="4">
    <source>
        <dbReference type="Pfam" id="PF13908"/>
    </source>
</evidence>
<feature type="region of interest" description="Disordered" evidence="1">
    <location>
        <begin position="124"/>
        <end position="210"/>
    </location>
</feature>
<dbReference type="RefSeq" id="XP_013859545.1">
    <property type="nucleotide sequence ID" value="XM_014004091.1"/>
</dbReference>
<keyword evidence="2" id="KW-0812">Transmembrane</keyword>
<dbReference type="KEGG" id="alim:106514693"/>
<organism evidence="5 6">
    <name type="scientific">Austrofundulus limnaeus</name>
    <name type="common">Annual killifish</name>
    <dbReference type="NCBI Taxonomy" id="52670"/>
    <lineage>
        <taxon>Eukaryota</taxon>
        <taxon>Metazoa</taxon>
        <taxon>Chordata</taxon>
        <taxon>Craniata</taxon>
        <taxon>Vertebrata</taxon>
        <taxon>Euteleostomi</taxon>
        <taxon>Actinopterygii</taxon>
        <taxon>Neopterygii</taxon>
        <taxon>Teleostei</taxon>
        <taxon>Neoteleostei</taxon>
        <taxon>Acanthomorphata</taxon>
        <taxon>Ovalentaria</taxon>
        <taxon>Atherinomorphae</taxon>
        <taxon>Cyprinodontiformes</taxon>
        <taxon>Rivulidae</taxon>
        <taxon>Austrofundulus</taxon>
    </lineage>
</organism>
<protein>
    <submittedName>
        <fullName evidence="6">Protein shisa-5</fullName>
    </submittedName>
</protein>
<sequence>MVSRVRSSILCVFCLLLIQAVWADICTGYWGQNGIFYNDQQCSKYCCGNCNYKVCCSNKNLRLTEEAQRQCPSNRPFDIGLIVGITCAVVIPVMLGVTLIVCCVSPHCLIYKCCRKRHNQRQTSVTNTTVNTPQSPHSPSGHQPTYAGYQSVPGHEGMPSAPPPSYLEITAPASFPQGHPLHPLSQPESPPPYSEEIDQPPYNPSYASQP</sequence>
<proteinExistence type="predicted"/>
<dbReference type="Pfam" id="PF13908">
    <property type="entry name" value="Shisa_N"/>
    <property type="match status" value="1"/>
</dbReference>
<accession>A0A2I4AVN2</accession>
<keyword evidence="2" id="KW-1133">Transmembrane helix</keyword>
<feature type="domain" description="Shisa N-terminal" evidence="4">
    <location>
        <begin position="24"/>
        <end position="72"/>
    </location>
</feature>
<evidence type="ECO:0000313" key="5">
    <source>
        <dbReference type="Proteomes" id="UP000192220"/>
    </source>
</evidence>
<evidence type="ECO:0000256" key="1">
    <source>
        <dbReference type="SAM" id="MobiDB-lite"/>
    </source>
</evidence>
<feature type="transmembrane region" description="Helical" evidence="2">
    <location>
        <begin position="79"/>
        <end position="111"/>
    </location>
</feature>
<gene>
    <name evidence="6" type="primary">LOC106514693</name>
</gene>
<keyword evidence="2" id="KW-0472">Membrane</keyword>
<feature type="signal peptide" evidence="3">
    <location>
        <begin position="1"/>
        <end position="23"/>
    </location>
</feature>
<keyword evidence="5" id="KW-1185">Reference proteome</keyword>
<keyword evidence="3" id="KW-0732">Signal</keyword>
<evidence type="ECO:0000256" key="3">
    <source>
        <dbReference type="SAM" id="SignalP"/>
    </source>
</evidence>
<dbReference type="AlphaFoldDB" id="A0A2I4AVN2"/>
<feature type="chain" id="PRO_5014189592" evidence="3">
    <location>
        <begin position="24"/>
        <end position="210"/>
    </location>
</feature>
<dbReference type="Proteomes" id="UP000192220">
    <property type="component" value="Unplaced"/>
</dbReference>
<dbReference type="STRING" id="52670.A0A2I4AVN2"/>
<evidence type="ECO:0000313" key="6">
    <source>
        <dbReference type="RefSeq" id="XP_013859545.1"/>
    </source>
</evidence>